<organism evidence="1 2">
    <name type="scientific">Moraxella lacunata</name>
    <dbReference type="NCBI Taxonomy" id="477"/>
    <lineage>
        <taxon>Bacteria</taxon>
        <taxon>Pseudomonadati</taxon>
        <taxon>Pseudomonadota</taxon>
        <taxon>Gammaproteobacteria</taxon>
        <taxon>Moraxellales</taxon>
        <taxon>Moraxellaceae</taxon>
        <taxon>Moraxella</taxon>
    </lineage>
</organism>
<dbReference type="RefSeq" id="WP_115005133.1">
    <property type="nucleotide sequence ID" value="NZ_UGQU01000001.1"/>
</dbReference>
<evidence type="ECO:0000313" key="2">
    <source>
        <dbReference type="Proteomes" id="UP000254437"/>
    </source>
</evidence>
<accession>A0A378T8K2</accession>
<proteinExistence type="predicted"/>
<dbReference type="Proteomes" id="UP000254437">
    <property type="component" value="Unassembled WGS sequence"/>
</dbReference>
<gene>
    <name evidence="1" type="ORF">NCTC10359_00465</name>
</gene>
<dbReference type="PROSITE" id="PS51257">
    <property type="entry name" value="PROKAR_LIPOPROTEIN"/>
    <property type="match status" value="1"/>
</dbReference>
<dbReference type="EMBL" id="UGQU01000001">
    <property type="protein sequence ID" value="STZ55866.1"/>
    <property type="molecule type" value="Genomic_DNA"/>
</dbReference>
<evidence type="ECO:0000313" key="1">
    <source>
        <dbReference type="EMBL" id="STZ55866.1"/>
    </source>
</evidence>
<protein>
    <submittedName>
        <fullName evidence="1">Uncharacterized protein</fullName>
    </submittedName>
</protein>
<name>A0A378T8K2_MORLA</name>
<reference evidence="1 2" key="1">
    <citation type="submission" date="2018-06" db="EMBL/GenBank/DDBJ databases">
        <authorList>
            <consortium name="Pathogen Informatics"/>
            <person name="Doyle S."/>
        </authorList>
    </citation>
    <scope>NUCLEOTIDE SEQUENCE [LARGE SCALE GENOMIC DNA]</scope>
    <source>
        <strain evidence="1 2">NCTC10359</strain>
    </source>
</reference>
<sequence length="128" mass="14438">MRLIILICAGLLVACTGTQQRQICENSGGKWGSVESKCYRPSCVKNGTCKDWDWSDSAEYCPKVTLGMDKSTVVFWLGNPNEQNYQRQNTLSWYVNKVDSDQISATFVNEKLTTLECPNYASHISLEQ</sequence>
<dbReference type="AlphaFoldDB" id="A0A378T8K2"/>